<accession>A0A640W7Q1</accession>
<feature type="compositionally biased region" description="Low complexity" evidence="7">
    <location>
        <begin position="368"/>
        <end position="385"/>
    </location>
</feature>
<dbReference type="Pfam" id="PF12221">
    <property type="entry name" value="HflK_N"/>
    <property type="match status" value="1"/>
</dbReference>
<dbReference type="PANTHER" id="PTHR43327">
    <property type="entry name" value="STOMATIN-LIKE PROTEIN 2, MITOCHONDRIAL"/>
    <property type="match status" value="1"/>
</dbReference>
<evidence type="ECO:0000256" key="6">
    <source>
        <dbReference type="RuleBase" id="RU364113"/>
    </source>
</evidence>
<evidence type="ECO:0000256" key="7">
    <source>
        <dbReference type="SAM" id="MobiDB-lite"/>
    </source>
</evidence>
<dbReference type="SMART" id="SM00244">
    <property type="entry name" value="PHB"/>
    <property type="match status" value="1"/>
</dbReference>
<name>A0A640W7Q1_9GAMM</name>
<dbReference type="InterPro" id="IPR001972">
    <property type="entry name" value="Stomatin_HflK_fam"/>
</dbReference>
<dbReference type="InterPro" id="IPR010201">
    <property type="entry name" value="HflK"/>
</dbReference>
<keyword evidence="4 6" id="KW-1133">Transmembrane helix</keyword>
<feature type="region of interest" description="Disordered" evidence="7">
    <location>
        <begin position="1"/>
        <end position="47"/>
    </location>
</feature>
<comment type="similarity">
    <text evidence="2 6">Belongs to the band 7/mec-2 family. HflK subfamily.</text>
</comment>
<dbReference type="CDD" id="cd03404">
    <property type="entry name" value="SPFH_HflK"/>
    <property type="match status" value="1"/>
</dbReference>
<evidence type="ECO:0000256" key="3">
    <source>
        <dbReference type="ARBA" id="ARBA00022692"/>
    </source>
</evidence>
<feature type="region of interest" description="Disordered" evidence="7">
    <location>
        <begin position="361"/>
        <end position="409"/>
    </location>
</feature>
<organism evidence="9 10">
    <name type="scientific">Salinicola corii</name>
    <dbReference type="NCBI Taxonomy" id="2606937"/>
    <lineage>
        <taxon>Bacteria</taxon>
        <taxon>Pseudomonadati</taxon>
        <taxon>Pseudomonadota</taxon>
        <taxon>Gammaproteobacteria</taxon>
        <taxon>Oceanospirillales</taxon>
        <taxon>Halomonadaceae</taxon>
        <taxon>Salinicola</taxon>
    </lineage>
</organism>
<dbReference type="GO" id="GO:0008233">
    <property type="term" value="F:peptidase activity"/>
    <property type="evidence" value="ECO:0007669"/>
    <property type="project" value="UniProtKB-KW"/>
</dbReference>
<dbReference type="Proteomes" id="UP000466024">
    <property type="component" value="Unassembled WGS sequence"/>
</dbReference>
<dbReference type="PRINTS" id="PR00721">
    <property type="entry name" value="STOMATIN"/>
</dbReference>
<evidence type="ECO:0000256" key="1">
    <source>
        <dbReference type="ARBA" id="ARBA00004167"/>
    </source>
</evidence>
<evidence type="ECO:0000256" key="5">
    <source>
        <dbReference type="ARBA" id="ARBA00023136"/>
    </source>
</evidence>
<evidence type="ECO:0000313" key="9">
    <source>
        <dbReference type="EMBL" id="KAA0015618.1"/>
    </source>
</evidence>
<evidence type="ECO:0000259" key="8">
    <source>
        <dbReference type="SMART" id="SM00244"/>
    </source>
</evidence>
<comment type="function">
    <text evidence="6">HflC and HflK could encode or regulate a protease.</text>
</comment>
<keyword evidence="3 6" id="KW-0812">Transmembrane</keyword>
<evidence type="ECO:0000313" key="10">
    <source>
        <dbReference type="Proteomes" id="UP000466024"/>
    </source>
</evidence>
<dbReference type="Gene3D" id="3.30.479.30">
    <property type="entry name" value="Band 7 domain"/>
    <property type="match status" value="1"/>
</dbReference>
<dbReference type="PANTHER" id="PTHR43327:SF2">
    <property type="entry name" value="MODULATOR OF FTSH PROTEASE HFLK"/>
    <property type="match status" value="1"/>
</dbReference>
<sequence length="409" mass="44244">MAWNEPGGGNNQQDPWGGGGGRRPSGNGGNNGGGNQGPPDLDEALKKFQDKINRLLGGRGKRSGSGGGEGSGGGGKRNPFVLPILVLIVAVVIWAGSGFHLIDQSERGVVFRLGKYTDTLNPGLHWNPPIIDRVDNVNVTSIRSATQTDSMLTSDENIVRVSVSTQYVVSDAHAFLVNVNEPEMTLQNAMDSALRQEVGNMHLQEILTTGRDRLGQRIFDRLTAYMDAYGTGLRLQTVNVESTAPPDQVQNAFDDVIRAREERQRSINQANAYSQAVVLEAKGQKQRLVEEANGYKAAVVSDATGQTNRFNSLLGEYRQAPDVTRQRLYLETISQVLSNTPKALVDLGDSNAVTVLPLNQMQAGGNTSGKSDSSSMSMQQLEQISRQVVDHMNSGSQQPTRSTSLREGR</sequence>
<comment type="subcellular location">
    <subcellularLocation>
        <location evidence="1">Membrane</location>
        <topology evidence="1">Single-pass membrane protein</topology>
    </subcellularLocation>
</comment>
<dbReference type="RefSeq" id="WP_149437594.1">
    <property type="nucleotide sequence ID" value="NZ_VTPX01000019.1"/>
</dbReference>
<dbReference type="GO" id="GO:0016020">
    <property type="term" value="C:membrane"/>
    <property type="evidence" value="ECO:0007669"/>
    <property type="project" value="UniProtKB-SubCell"/>
</dbReference>
<feature type="transmembrane region" description="Helical" evidence="6">
    <location>
        <begin position="80"/>
        <end position="102"/>
    </location>
</feature>
<evidence type="ECO:0000256" key="4">
    <source>
        <dbReference type="ARBA" id="ARBA00022989"/>
    </source>
</evidence>
<keyword evidence="9" id="KW-0645">Protease</keyword>
<comment type="subunit">
    <text evidence="6">HflC and HflK may interact to form a multimeric complex.</text>
</comment>
<dbReference type="InterPro" id="IPR050710">
    <property type="entry name" value="Band7/mec-2_domain"/>
</dbReference>
<keyword evidence="9" id="KW-0378">Hydrolase</keyword>
<dbReference type="InterPro" id="IPR020980">
    <property type="entry name" value="Membrane_HflK_N"/>
</dbReference>
<dbReference type="Pfam" id="PF01145">
    <property type="entry name" value="Band_7"/>
    <property type="match status" value="1"/>
</dbReference>
<dbReference type="InterPro" id="IPR036013">
    <property type="entry name" value="Band_7/SPFH_dom_sf"/>
</dbReference>
<keyword evidence="10" id="KW-1185">Reference proteome</keyword>
<keyword evidence="5 6" id="KW-0472">Membrane</keyword>
<gene>
    <name evidence="9" type="primary">hflK</name>
    <name evidence="9" type="ORF">F0A16_20070</name>
</gene>
<comment type="caution">
    <text evidence="9">The sequence shown here is derived from an EMBL/GenBank/DDBJ whole genome shotgun (WGS) entry which is preliminary data.</text>
</comment>
<evidence type="ECO:0000256" key="2">
    <source>
        <dbReference type="ARBA" id="ARBA00006971"/>
    </source>
</evidence>
<dbReference type="EMBL" id="VTPX01000019">
    <property type="protein sequence ID" value="KAA0015618.1"/>
    <property type="molecule type" value="Genomic_DNA"/>
</dbReference>
<feature type="domain" description="Band 7" evidence="8">
    <location>
        <begin position="97"/>
        <end position="257"/>
    </location>
</feature>
<dbReference type="SUPFAM" id="SSF117892">
    <property type="entry name" value="Band 7/SPFH domain"/>
    <property type="match status" value="1"/>
</dbReference>
<reference evidence="9 10" key="1">
    <citation type="submission" date="2019-08" db="EMBL/GenBank/DDBJ databases">
        <title>Bioinformatics analysis of the strain L3 and L5.</title>
        <authorList>
            <person name="Li X."/>
        </authorList>
    </citation>
    <scope>NUCLEOTIDE SEQUENCE [LARGE SCALE GENOMIC DNA]</scope>
    <source>
        <strain evidence="9 10">L3</strain>
    </source>
</reference>
<protein>
    <recommendedName>
        <fullName evidence="6">Protein HflK</fullName>
    </recommendedName>
</protein>
<feature type="compositionally biased region" description="Polar residues" evidence="7">
    <location>
        <begin position="393"/>
        <end position="403"/>
    </location>
</feature>
<feature type="compositionally biased region" description="Gly residues" evidence="7">
    <location>
        <begin position="1"/>
        <end position="36"/>
    </location>
</feature>
<dbReference type="NCBIfam" id="TIGR01933">
    <property type="entry name" value="hflK"/>
    <property type="match status" value="1"/>
</dbReference>
<dbReference type="AlphaFoldDB" id="A0A640W7Q1"/>
<dbReference type="InterPro" id="IPR001107">
    <property type="entry name" value="Band_7"/>
</dbReference>
<dbReference type="GO" id="GO:0006508">
    <property type="term" value="P:proteolysis"/>
    <property type="evidence" value="ECO:0007669"/>
    <property type="project" value="UniProtKB-KW"/>
</dbReference>
<proteinExistence type="inferred from homology"/>